<feature type="domain" description="Antitoxin Xre/MbcA/ParS-like toxin-binding" evidence="1">
    <location>
        <begin position="88"/>
        <end position="142"/>
    </location>
</feature>
<evidence type="ECO:0000313" key="3">
    <source>
        <dbReference type="EMBL" id="MBN8196031.1"/>
    </source>
</evidence>
<name>A0A8I1SJ30_9PROT</name>
<organism evidence="3 4">
    <name type="scientific">Thalassospira povalilytica</name>
    <dbReference type="NCBI Taxonomy" id="732237"/>
    <lineage>
        <taxon>Bacteria</taxon>
        <taxon>Pseudomonadati</taxon>
        <taxon>Pseudomonadota</taxon>
        <taxon>Alphaproteobacteria</taxon>
        <taxon>Rhodospirillales</taxon>
        <taxon>Thalassospiraceae</taxon>
        <taxon>Thalassospira</taxon>
    </lineage>
</organism>
<dbReference type="EMBL" id="JAEKJW010000001">
    <property type="protein sequence ID" value="MBN8196031.1"/>
    <property type="molecule type" value="Genomic_DNA"/>
</dbReference>
<protein>
    <submittedName>
        <fullName evidence="3">DUF2384 domain-containing protein</fullName>
    </submittedName>
</protein>
<evidence type="ECO:0000259" key="2">
    <source>
        <dbReference type="Pfam" id="PF20432"/>
    </source>
</evidence>
<sequence>MSLNGDALSFPAAITQEDCARLSGPGLKAFRHITSAWGLSTNDQVKLLGQPSKSTYYRWLRKQRSRGRLVIPYDVLMRISVVLSIHKSLVELFPVKEEALTWLRGKHFAQDFGGRAPLNVLLEDGGTGLEVVCRYLNAWRFG</sequence>
<dbReference type="InterPro" id="IPR024467">
    <property type="entry name" value="Xre/MbcA/ParS-like_toxin-bd"/>
</dbReference>
<comment type="caution">
    <text evidence="3">The sequence shown here is derived from an EMBL/GenBank/DDBJ whole genome shotgun (WGS) entry which is preliminary data.</text>
</comment>
<feature type="domain" description="Antitoxin Xre-like helix-turn-helix" evidence="2">
    <location>
        <begin position="23"/>
        <end position="68"/>
    </location>
</feature>
<dbReference type="GO" id="GO:0003677">
    <property type="term" value="F:DNA binding"/>
    <property type="evidence" value="ECO:0007669"/>
    <property type="project" value="InterPro"/>
</dbReference>
<dbReference type="InterPro" id="IPR046847">
    <property type="entry name" value="Xre-like_HTH"/>
</dbReference>
<gene>
    <name evidence="3" type="ORF">JF547_06075</name>
</gene>
<dbReference type="Proteomes" id="UP000664405">
    <property type="component" value="Unassembled WGS sequence"/>
</dbReference>
<evidence type="ECO:0000313" key="4">
    <source>
        <dbReference type="Proteomes" id="UP000664405"/>
    </source>
</evidence>
<dbReference type="AlphaFoldDB" id="A0A8I1SJ30"/>
<dbReference type="RefSeq" id="WP_206926892.1">
    <property type="nucleotide sequence ID" value="NZ_JAEKJW010000001.1"/>
</dbReference>
<reference evidence="3" key="1">
    <citation type="submission" date="2020-12" db="EMBL/GenBank/DDBJ databases">
        <title>Oil enriched cultivation method for isolating marine PHA-producing bacteria.</title>
        <authorList>
            <person name="Zheng W."/>
            <person name="Yu S."/>
            <person name="Huang Y."/>
        </authorList>
    </citation>
    <scope>NUCLEOTIDE SEQUENCE</scope>
    <source>
        <strain evidence="3">SY-2-3</strain>
    </source>
</reference>
<accession>A0A8I1SJ30</accession>
<evidence type="ECO:0000259" key="1">
    <source>
        <dbReference type="Pfam" id="PF09722"/>
    </source>
</evidence>
<proteinExistence type="predicted"/>
<dbReference type="Pfam" id="PF20432">
    <property type="entry name" value="Xre-like-HTH"/>
    <property type="match status" value="1"/>
</dbReference>
<dbReference type="Pfam" id="PF09722">
    <property type="entry name" value="Xre_MbcA_ParS_C"/>
    <property type="match status" value="1"/>
</dbReference>